<dbReference type="PANTHER" id="PTHR22996">
    <property type="entry name" value="MAHOGUNIN"/>
    <property type="match status" value="1"/>
</dbReference>
<dbReference type="InterPro" id="IPR001841">
    <property type="entry name" value="Znf_RING"/>
</dbReference>
<dbReference type="GO" id="GO:0061630">
    <property type="term" value="F:ubiquitin protein ligase activity"/>
    <property type="evidence" value="ECO:0007669"/>
    <property type="project" value="UniProtKB-EC"/>
</dbReference>
<dbReference type="GO" id="GO:0005737">
    <property type="term" value="C:cytoplasm"/>
    <property type="evidence" value="ECO:0007669"/>
    <property type="project" value="TreeGrafter"/>
</dbReference>
<dbReference type="InterPro" id="IPR045194">
    <property type="entry name" value="MGRN1/RNF157-like"/>
</dbReference>
<evidence type="ECO:0000313" key="4">
    <source>
        <dbReference type="Proteomes" id="UP000692954"/>
    </source>
</evidence>
<dbReference type="Pfam" id="PF13920">
    <property type="entry name" value="zf-C3HC4_3"/>
    <property type="match status" value="1"/>
</dbReference>
<keyword evidence="1" id="KW-0862">Zinc</keyword>
<dbReference type="PANTHER" id="PTHR22996:SF0">
    <property type="entry name" value="RE60872P-RELATED"/>
    <property type="match status" value="1"/>
</dbReference>
<dbReference type="Proteomes" id="UP000692954">
    <property type="component" value="Unassembled WGS sequence"/>
</dbReference>
<reference evidence="3" key="1">
    <citation type="submission" date="2021-01" db="EMBL/GenBank/DDBJ databases">
        <authorList>
            <consortium name="Genoscope - CEA"/>
            <person name="William W."/>
        </authorList>
    </citation>
    <scope>NUCLEOTIDE SEQUENCE</scope>
</reference>
<protein>
    <recommendedName>
        <fullName evidence="2">RING-type domain-containing protein</fullName>
    </recommendedName>
</protein>
<dbReference type="EMBL" id="CAJJDN010000144">
    <property type="protein sequence ID" value="CAD8123305.1"/>
    <property type="molecule type" value="Genomic_DNA"/>
</dbReference>
<comment type="caution">
    <text evidence="3">The sequence shown here is derived from an EMBL/GenBank/DDBJ whole genome shotgun (WGS) entry which is preliminary data.</text>
</comment>
<accession>A0A8S1R821</accession>
<dbReference type="PROSITE" id="PS50089">
    <property type="entry name" value="ZF_RING_2"/>
    <property type="match status" value="1"/>
</dbReference>
<keyword evidence="1" id="KW-0863">Zinc-finger</keyword>
<evidence type="ECO:0000259" key="2">
    <source>
        <dbReference type="PROSITE" id="PS50089"/>
    </source>
</evidence>
<feature type="domain" description="RING-type" evidence="2">
    <location>
        <begin position="255"/>
        <end position="294"/>
    </location>
</feature>
<name>A0A8S1R821_9CILI</name>
<proteinExistence type="predicted"/>
<dbReference type="AlphaFoldDB" id="A0A8S1R821"/>
<dbReference type="GO" id="GO:0016567">
    <property type="term" value="P:protein ubiquitination"/>
    <property type="evidence" value="ECO:0007669"/>
    <property type="project" value="TreeGrafter"/>
</dbReference>
<dbReference type="GO" id="GO:0008270">
    <property type="term" value="F:zinc ion binding"/>
    <property type="evidence" value="ECO:0007669"/>
    <property type="project" value="UniProtKB-KW"/>
</dbReference>
<dbReference type="OrthoDB" id="1711136at2759"/>
<evidence type="ECO:0000313" key="3">
    <source>
        <dbReference type="EMBL" id="CAD8123305.1"/>
    </source>
</evidence>
<sequence length="307" mass="35404">MGGSSSKEDENQANLDQYLQSAEYKQKLNAVYSGQTNQQQALHVPQQLDDDDDYISHDYQGIQTRTKPKIATIQSTTLSAQKNDIYINKSTFKFIQIGESTLQLTFQFSCPDQTQINVWFLGQEKQKTGEIISQYGNSQIQNQMLGFYVQQGQNQEFQNQCKVLLDQKLVKIEQLKHYQMTQDEYSFPLIVKISKINMDHSFTYYCALEKSSTQYIGQCIISKLRVNGQEFLTKDVYGMNESVLGKKNDSEKEPCRICLTNIIDTMIQPCQHVILCQECCQNLRMTGQRCPICRQEIKEFIIIARAN</sequence>
<keyword evidence="1" id="KW-0479">Metal-binding</keyword>
<keyword evidence="4" id="KW-1185">Reference proteome</keyword>
<gene>
    <name evidence="3" type="ORF">PSON_ATCC_30995.1.T1440015</name>
</gene>
<organism evidence="3 4">
    <name type="scientific">Paramecium sonneborni</name>
    <dbReference type="NCBI Taxonomy" id="65129"/>
    <lineage>
        <taxon>Eukaryota</taxon>
        <taxon>Sar</taxon>
        <taxon>Alveolata</taxon>
        <taxon>Ciliophora</taxon>
        <taxon>Intramacronucleata</taxon>
        <taxon>Oligohymenophorea</taxon>
        <taxon>Peniculida</taxon>
        <taxon>Parameciidae</taxon>
        <taxon>Paramecium</taxon>
    </lineage>
</organism>
<evidence type="ECO:0000256" key="1">
    <source>
        <dbReference type="PROSITE-ProRule" id="PRU00175"/>
    </source>
</evidence>